<dbReference type="SMART" id="SM00490">
    <property type="entry name" value="HELICc"/>
    <property type="match status" value="1"/>
</dbReference>
<sequence length="830" mass="91502">MAQALLLTQALSNLPIGAILEDITASLTLNSQLIIQAPPGAGKSTFLPLQLLLDPQWQGKIIMLEPRRLAAKSIATFIAKQLGEPVGRRVGYRIRGESKTSASTRLEIVTEGVLTRMIQSDPELSDVELLLFDEFHERSIHADLGLALALEVQQVFNEQLKIIVMSATLDQAGLHSIMPDAVIHTSQGRGYPIEQRYAPLKPNQNLIAHICQQSIKAINEEAGSILVFLPSVGLINACLESLSNELSQVNGVKVLPLHGGLDFAAQQQAIQPCNKGERKVVLTTNIAETSLTIEGVRIVIDSGLENRASFDLSSGITRLEQKWISQSSAIQRAGRAGRTEPGICVRLFSESQFNQNPSHTTPEILRSDLAPLMLEAVQWGSSDLTALQCVDQPSPAAISAASDLLQRLTLLTSDLTLTQQGRRTLQLGVEPRLGAMLSRAPDALFDTALVTAAVLEEPMRNSDDIAFQVALFAQRKHPKQGVLKRRVESLAARCHRKFSVASIQTDQVGVCLSFAYPDRLGQRRSLSGNQYQLASGHGAFVDENSRLSSDEYLAVANLQKGRQSASRILAAASISLSELETYHRLEEEDVVQWSDEKQAMLAEHQARIGQLVIKRKPISPSEIPPQVLAKGLLDYIVKKGLQILPWSKDSEALRSRVNCAMAWLPEKEWPDWSEQGLLNNLESWLLPYLDNVRSVKALQRLNMLDILNAELGWPLNQEINTLLPKALKVPSGSTKTIHYSEGQNPKLSVKLQEMFGEPQSPTVAQGRVKVTLELLSPAQRPLQVTQDLAGFWSGAYKEVQKEMKGRYPKHPWPDDPASHQATSKTKRHLK</sequence>
<dbReference type="GO" id="GO:0005524">
    <property type="term" value="F:ATP binding"/>
    <property type="evidence" value="ECO:0007669"/>
    <property type="project" value="UniProtKB-KW"/>
</dbReference>
<evidence type="ECO:0000259" key="7">
    <source>
        <dbReference type="PROSITE" id="PS51194"/>
    </source>
</evidence>
<dbReference type="InterPro" id="IPR013689">
    <property type="entry name" value="RNA_helicase_ATP-dep_HrpB_C"/>
</dbReference>
<feature type="region of interest" description="Disordered" evidence="5">
    <location>
        <begin position="803"/>
        <end position="830"/>
    </location>
</feature>
<evidence type="ECO:0000256" key="3">
    <source>
        <dbReference type="ARBA" id="ARBA00022806"/>
    </source>
</evidence>
<dbReference type="PROSITE" id="PS51192">
    <property type="entry name" value="HELICASE_ATP_BIND_1"/>
    <property type="match status" value="1"/>
</dbReference>
<dbReference type="CDD" id="cd18791">
    <property type="entry name" value="SF2_C_RHA"/>
    <property type="match status" value="1"/>
</dbReference>
<dbReference type="InterPro" id="IPR001650">
    <property type="entry name" value="Helicase_C-like"/>
</dbReference>
<evidence type="ECO:0000259" key="6">
    <source>
        <dbReference type="PROSITE" id="PS51192"/>
    </source>
</evidence>
<evidence type="ECO:0000256" key="2">
    <source>
        <dbReference type="ARBA" id="ARBA00022801"/>
    </source>
</evidence>
<proteinExistence type="predicted"/>
<dbReference type="InterPro" id="IPR014001">
    <property type="entry name" value="Helicase_ATP-bd"/>
</dbReference>
<dbReference type="InterPro" id="IPR010225">
    <property type="entry name" value="HrpB"/>
</dbReference>
<keyword evidence="4" id="KW-0067">ATP-binding</keyword>
<dbReference type="InterPro" id="IPR011545">
    <property type="entry name" value="DEAD/DEAH_box_helicase_dom"/>
</dbReference>
<name>A0AAN0XW12_9VIBR</name>
<dbReference type="Pfam" id="PF00271">
    <property type="entry name" value="Helicase_C"/>
    <property type="match status" value="1"/>
</dbReference>
<dbReference type="PROSITE" id="PS51194">
    <property type="entry name" value="HELICASE_CTER"/>
    <property type="match status" value="1"/>
</dbReference>
<dbReference type="CDD" id="cd17990">
    <property type="entry name" value="DEXHc_HrpB"/>
    <property type="match status" value="1"/>
</dbReference>
<dbReference type="Gene3D" id="1.20.120.1080">
    <property type="match status" value="1"/>
</dbReference>
<dbReference type="SMART" id="SM00487">
    <property type="entry name" value="DEXDc"/>
    <property type="match status" value="1"/>
</dbReference>
<dbReference type="AlphaFoldDB" id="A0AAN0XW12"/>
<feature type="compositionally biased region" description="Basic and acidic residues" evidence="5">
    <location>
        <begin position="803"/>
        <end position="817"/>
    </location>
</feature>
<dbReference type="GO" id="GO:0003676">
    <property type="term" value="F:nucleic acid binding"/>
    <property type="evidence" value="ECO:0007669"/>
    <property type="project" value="InterPro"/>
</dbReference>
<gene>
    <name evidence="8" type="ORF">A6E01_10540</name>
</gene>
<dbReference type="GO" id="GO:0004386">
    <property type="term" value="F:helicase activity"/>
    <property type="evidence" value="ECO:0007669"/>
    <property type="project" value="UniProtKB-KW"/>
</dbReference>
<dbReference type="InterPro" id="IPR027417">
    <property type="entry name" value="P-loop_NTPase"/>
</dbReference>
<dbReference type="GO" id="GO:0016787">
    <property type="term" value="F:hydrolase activity"/>
    <property type="evidence" value="ECO:0007669"/>
    <property type="project" value="UniProtKB-KW"/>
</dbReference>
<accession>A0AAN0XW12</accession>
<dbReference type="InterPro" id="IPR049614">
    <property type="entry name" value="HrpB_DEXH"/>
</dbReference>
<dbReference type="EMBL" id="CP016177">
    <property type="protein sequence ID" value="ANO33641.1"/>
    <property type="molecule type" value="Genomic_DNA"/>
</dbReference>
<feature type="domain" description="Helicase C-terminal" evidence="7">
    <location>
        <begin position="210"/>
        <end position="385"/>
    </location>
</feature>
<organism evidence="8 9">
    <name type="scientific">Vibrio breoganii</name>
    <dbReference type="NCBI Taxonomy" id="553239"/>
    <lineage>
        <taxon>Bacteria</taxon>
        <taxon>Pseudomonadati</taxon>
        <taxon>Pseudomonadota</taxon>
        <taxon>Gammaproteobacteria</taxon>
        <taxon>Vibrionales</taxon>
        <taxon>Vibrionaceae</taxon>
        <taxon>Vibrio</taxon>
    </lineage>
</organism>
<dbReference type="InterPro" id="IPR007502">
    <property type="entry name" value="Helicase-assoc_dom"/>
</dbReference>
<keyword evidence="3 8" id="KW-0347">Helicase</keyword>
<evidence type="ECO:0000256" key="1">
    <source>
        <dbReference type="ARBA" id="ARBA00022741"/>
    </source>
</evidence>
<dbReference type="SMART" id="SM00847">
    <property type="entry name" value="HA2"/>
    <property type="match status" value="1"/>
</dbReference>
<dbReference type="FunFam" id="3.40.50.300:FF:002125">
    <property type="entry name" value="ATP-dependent helicase HrpB"/>
    <property type="match status" value="1"/>
</dbReference>
<protein>
    <submittedName>
        <fullName evidence="8">ATP-dependent helicase HrpB</fullName>
    </submittedName>
</protein>
<dbReference type="PIRSF" id="PIRSF005496">
    <property type="entry name" value="ATP_hel_hrpB"/>
    <property type="match status" value="1"/>
</dbReference>
<keyword evidence="1" id="KW-0547">Nucleotide-binding</keyword>
<dbReference type="SUPFAM" id="SSF52540">
    <property type="entry name" value="P-loop containing nucleoside triphosphate hydrolases"/>
    <property type="match status" value="1"/>
</dbReference>
<reference evidence="8 9" key="1">
    <citation type="submission" date="2016-06" db="EMBL/GenBank/DDBJ databases">
        <title>Adaptive Radiation by Waves of Gene Transfer Leads to Fine-Scale Resource Partitioning in Marine Microbes.</title>
        <authorList>
            <person name="Hehemann J.-H."/>
            <person name="Arevalo P."/>
            <person name="Datta M.S."/>
            <person name="Yu X."/>
            <person name="Corzett C."/>
            <person name="Henschel A."/>
            <person name="Preheim S.P."/>
            <person name="Timberlake S."/>
            <person name="Alm E.J."/>
            <person name="Polz M.F."/>
        </authorList>
    </citation>
    <scope>NUCLEOTIDE SEQUENCE [LARGE SCALE GENOMIC DNA]</scope>
    <source>
        <strain evidence="8 9">FF50</strain>
    </source>
</reference>
<dbReference type="PANTHER" id="PTHR43519:SF1">
    <property type="entry name" value="ATP-DEPENDENT RNA HELICASE HRPB"/>
    <property type="match status" value="1"/>
</dbReference>
<dbReference type="Pfam" id="PF08482">
    <property type="entry name" value="HrpB_C"/>
    <property type="match status" value="1"/>
</dbReference>
<dbReference type="InterPro" id="IPR056329">
    <property type="entry name" value="CON_HrpB"/>
</dbReference>
<dbReference type="NCBIfam" id="TIGR01970">
    <property type="entry name" value="DEAH_box_HrpB"/>
    <property type="match status" value="1"/>
</dbReference>
<dbReference type="PANTHER" id="PTHR43519">
    <property type="entry name" value="ATP-DEPENDENT RNA HELICASE HRPB"/>
    <property type="match status" value="1"/>
</dbReference>
<dbReference type="RefSeq" id="WP_065210193.1">
    <property type="nucleotide sequence ID" value="NZ_CP016177.1"/>
</dbReference>
<dbReference type="Pfam" id="PF00270">
    <property type="entry name" value="DEAD"/>
    <property type="match status" value="1"/>
</dbReference>
<evidence type="ECO:0000313" key="9">
    <source>
        <dbReference type="Proteomes" id="UP000092018"/>
    </source>
</evidence>
<dbReference type="Proteomes" id="UP000092018">
    <property type="component" value="Chromosome 1"/>
</dbReference>
<evidence type="ECO:0000256" key="4">
    <source>
        <dbReference type="ARBA" id="ARBA00022840"/>
    </source>
</evidence>
<dbReference type="Gene3D" id="3.40.50.300">
    <property type="entry name" value="P-loop containing nucleotide triphosphate hydrolases"/>
    <property type="match status" value="2"/>
</dbReference>
<evidence type="ECO:0000256" key="5">
    <source>
        <dbReference type="SAM" id="MobiDB-lite"/>
    </source>
</evidence>
<dbReference type="KEGG" id="vbr:A6E01_10540"/>
<evidence type="ECO:0000313" key="8">
    <source>
        <dbReference type="EMBL" id="ANO33641.1"/>
    </source>
</evidence>
<feature type="domain" description="Helicase ATP-binding" evidence="6">
    <location>
        <begin position="24"/>
        <end position="187"/>
    </location>
</feature>
<dbReference type="Pfam" id="PF24473">
    <property type="entry name" value="CON_HrpB"/>
    <property type="match status" value="1"/>
</dbReference>
<keyword evidence="2" id="KW-0378">Hydrolase</keyword>